<reference evidence="12" key="1">
    <citation type="journal article" date="2014" name="Genome Announc.">
        <title>De novo whole-genome sequence and genome annotation of Lichtheimia ramosa.</title>
        <authorList>
            <person name="Linde J."/>
            <person name="Schwartze V."/>
            <person name="Binder U."/>
            <person name="Lass-Florl C."/>
            <person name="Voigt K."/>
            <person name="Horn F."/>
        </authorList>
    </citation>
    <scope>NUCLEOTIDE SEQUENCE</scope>
    <source>
        <strain evidence="12">JMRC FSU:6197</strain>
    </source>
</reference>
<organism evidence="12">
    <name type="scientific">Lichtheimia ramosa</name>
    <dbReference type="NCBI Taxonomy" id="688394"/>
    <lineage>
        <taxon>Eukaryota</taxon>
        <taxon>Fungi</taxon>
        <taxon>Fungi incertae sedis</taxon>
        <taxon>Mucoromycota</taxon>
        <taxon>Mucoromycotina</taxon>
        <taxon>Mucoromycetes</taxon>
        <taxon>Mucorales</taxon>
        <taxon>Lichtheimiaceae</taxon>
        <taxon>Lichtheimia</taxon>
    </lineage>
</organism>
<evidence type="ECO:0008006" key="13">
    <source>
        <dbReference type="Google" id="ProtNLM"/>
    </source>
</evidence>
<evidence type="ECO:0000256" key="8">
    <source>
        <dbReference type="ARBA" id="ARBA00023136"/>
    </source>
</evidence>
<dbReference type="InterPro" id="IPR018108">
    <property type="entry name" value="MCP_transmembrane"/>
</dbReference>
<keyword evidence="8 9" id="KW-0472">Membrane</keyword>
<dbReference type="GO" id="GO:0022857">
    <property type="term" value="F:transmembrane transporter activity"/>
    <property type="evidence" value="ECO:0007669"/>
    <property type="project" value="TreeGrafter"/>
</dbReference>
<dbReference type="InterPro" id="IPR050567">
    <property type="entry name" value="Mitochondrial_Carrier"/>
</dbReference>
<evidence type="ECO:0000256" key="4">
    <source>
        <dbReference type="ARBA" id="ARBA00022692"/>
    </source>
</evidence>
<keyword evidence="7" id="KW-0496">Mitochondrion</keyword>
<evidence type="ECO:0000256" key="10">
    <source>
        <dbReference type="RuleBase" id="RU000488"/>
    </source>
</evidence>
<dbReference type="PANTHER" id="PTHR45624">
    <property type="entry name" value="MITOCHONDRIAL BASIC AMINO ACIDS TRANSPORTER-RELATED"/>
    <property type="match status" value="1"/>
</dbReference>
<evidence type="ECO:0000256" key="7">
    <source>
        <dbReference type="ARBA" id="ARBA00023128"/>
    </source>
</evidence>
<evidence type="ECO:0000256" key="3">
    <source>
        <dbReference type="ARBA" id="ARBA00022448"/>
    </source>
</evidence>
<keyword evidence="3 10" id="KW-0813">Transport</keyword>
<dbReference type="SUPFAM" id="SSF103506">
    <property type="entry name" value="Mitochondrial carrier"/>
    <property type="match status" value="1"/>
</dbReference>
<feature type="repeat" description="Solcar" evidence="9">
    <location>
        <begin position="252"/>
        <end position="409"/>
    </location>
</feature>
<evidence type="ECO:0000256" key="2">
    <source>
        <dbReference type="ARBA" id="ARBA00006375"/>
    </source>
</evidence>
<dbReference type="AlphaFoldDB" id="A0A077WB80"/>
<evidence type="ECO:0000256" key="11">
    <source>
        <dbReference type="SAM" id="Phobius"/>
    </source>
</evidence>
<feature type="transmembrane region" description="Helical" evidence="11">
    <location>
        <begin position="65"/>
        <end position="87"/>
    </location>
</feature>
<evidence type="ECO:0000256" key="5">
    <source>
        <dbReference type="ARBA" id="ARBA00022737"/>
    </source>
</evidence>
<name>A0A077WB80_9FUNG</name>
<comment type="similarity">
    <text evidence="2 10">Belongs to the mitochondrial carrier (TC 2.A.29) family.</text>
</comment>
<dbReference type="EMBL" id="LK023314">
    <property type="protein sequence ID" value="CDS04000.1"/>
    <property type="molecule type" value="Genomic_DNA"/>
</dbReference>
<gene>
    <name evidence="12" type="ORF">LRAMOSA06955</name>
</gene>
<protein>
    <recommendedName>
        <fullName evidence="13">Mitochondrial carrier protein</fullName>
    </recommendedName>
</protein>
<comment type="subcellular location">
    <subcellularLocation>
        <location evidence="1">Mitochondrion membrane</location>
        <topology evidence="1">Multi-pass membrane protein</topology>
    </subcellularLocation>
</comment>
<dbReference type="PANTHER" id="PTHR45624:SF10">
    <property type="entry name" value="SLC (SOLUTE CARRIER) HOMOLOG"/>
    <property type="match status" value="1"/>
</dbReference>
<feature type="repeat" description="Solcar" evidence="9">
    <location>
        <begin position="2"/>
        <end position="93"/>
    </location>
</feature>
<dbReference type="Pfam" id="PF00153">
    <property type="entry name" value="Mito_carr"/>
    <property type="match status" value="4"/>
</dbReference>
<dbReference type="PROSITE" id="PS50920">
    <property type="entry name" value="SOLCAR"/>
    <property type="match status" value="2"/>
</dbReference>
<sequence>MAESFNDFVAGWVGGAAGIIVGSPLDVLKARLQAPRSTTTANTEASPSAWQTLTRLVRYEGINSLFKGVLAPVVGLAGLNAILFVSYGSLLRVFERQHHLEQQQQQQQHNAGGGFTGEKEPFMPSLTQIYIAGCGAGIACFFFSTPTELVKIQAQVSRIPKSSWEVSKEIFARSGLRGKSKLLFLIQRRTAKWFPPILYLDLTNFATITCFYQGGWITVIRDAPSYGIYFWVYEGMKRILELDQTQNSSDTSNAWKLLVAGGMAGAISWSSIYPLDVIKSRLQMQVVSPSSTSSIPSSANRMIPSLISDAESTIPQSRLVRQYRTYQTTTSQNSSVTQLTGSINTAALSETELLTGRPERPYTSIKDCIIRSYRAEGASVFFRGLIPTIIRGFPVNAVTFYVYEVVMEVLSRNE</sequence>
<keyword evidence="5" id="KW-0677">Repeat</keyword>
<dbReference type="Gene3D" id="1.50.40.10">
    <property type="entry name" value="Mitochondrial carrier domain"/>
    <property type="match status" value="2"/>
</dbReference>
<dbReference type="OrthoDB" id="193856at2759"/>
<evidence type="ECO:0000256" key="9">
    <source>
        <dbReference type="PROSITE-ProRule" id="PRU00282"/>
    </source>
</evidence>
<keyword evidence="6 11" id="KW-1133">Transmembrane helix</keyword>
<dbReference type="GO" id="GO:0031966">
    <property type="term" value="C:mitochondrial membrane"/>
    <property type="evidence" value="ECO:0007669"/>
    <property type="project" value="UniProtKB-SubCell"/>
</dbReference>
<accession>A0A077WB80</accession>
<evidence type="ECO:0000313" key="12">
    <source>
        <dbReference type="EMBL" id="CDS04000.1"/>
    </source>
</evidence>
<proteinExistence type="inferred from homology"/>
<keyword evidence="4 9" id="KW-0812">Transmembrane</keyword>
<evidence type="ECO:0000256" key="1">
    <source>
        <dbReference type="ARBA" id="ARBA00004225"/>
    </source>
</evidence>
<evidence type="ECO:0000256" key="6">
    <source>
        <dbReference type="ARBA" id="ARBA00022989"/>
    </source>
</evidence>
<dbReference type="InterPro" id="IPR023395">
    <property type="entry name" value="MCP_dom_sf"/>
</dbReference>